<sequence length="105" mass="11633">MGGGGVYHTAKRQYRTKTVQPILPAIEKESTALVVWGANLQSTLRERFSRKTLAMVRLTPFTRSVIIGLILSDGWLIISNSTQAKLVGLLSLSLILIIFGLYFIL</sequence>
<dbReference type="AlphaFoldDB" id="A0A4Y5MZZ6"/>
<organism evidence="2">
    <name type="scientific">Orbilia brochopaga</name>
    <dbReference type="NCBI Taxonomy" id="3140254"/>
    <lineage>
        <taxon>Eukaryota</taxon>
        <taxon>Fungi</taxon>
        <taxon>Dikarya</taxon>
        <taxon>Ascomycota</taxon>
        <taxon>Pezizomycotina</taxon>
        <taxon>Orbiliomycetes</taxon>
        <taxon>Orbiliales</taxon>
        <taxon>Orbiliaceae</taxon>
        <taxon>Orbilia</taxon>
    </lineage>
</organism>
<accession>A0A4Y5MZZ6</accession>
<reference evidence="2" key="1">
    <citation type="submission" date="2019-04" db="EMBL/GenBank/DDBJ databases">
        <authorList>
            <person name="Yu Z."/>
            <person name="Deng C."/>
        </authorList>
    </citation>
    <scope>NUCLEOTIDE SEQUENCE</scope>
</reference>
<dbReference type="EMBL" id="MK820635">
    <property type="protein sequence ID" value="QCW06969.1"/>
    <property type="molecule type" value="Genomic_DNA"/>
</dbReference>
<feature type="transmembrane region" description="Helical" evidence="1">
    <location>
        <begin position="54"/>
        <end position="78"/>
    </location>
</feature>
<name>A0A4Y5MZZ6_9PEZI</name>
<feature type="transmembrane region" description="Helical" evidence="1">
    <location>
        <begin position="84"/>
        <end position="104"/>
    </location>
</feature>
<keyword evidence="1" id="KW-0472">Membrane</keyword>
<keyword evidence="1" id="KW-1133">Transmembrane helix</keyword>
<evidence type="ECO:0000256" key="1">
    <source>
        <dbReference type="SAM" id="Phobius"/>
    </source>
</evidence>
<keyword evidence="2" id="KW-0496">Mitochondrion</keyword>
<protein>
    <submittedName>
        <fullName evidence="2">Uncharacterized protein</fullName>
    </submittedName>
</protein>
<gene>
    <name evidence="2" type="primary">orf105</name>
</gene>
<geneLocation type="mitochondrion" evidence="2"/>
<evidence type="ECO:0000313" key="2">
    <source>
        <dbReference type="EMBL" id="QCW06969.1"/>
    </source>
</evidence>
<keyword evidence="1" id="KW-0812">Transmembrane</keyword>
<proteinExistence type="predicted"/>